<gene>
    <name evidence="1" type="ORF">NEUTE1DRAFT_109238</name>
</gene>
<dbReference type="VEuPathDB" id="FungiDB:NEUTE1DRAFT_109238"/>
<dbReference type="AlphaFoldDB" id="F8MIA6"/>
<protein>
    <submittedName>
        <fullName evidence="1">Uncharacterized protein</fullName>
    </submittedName>
</protein>
<dbReference type="RefSeq" id="XP_009849964.1">
    <property type="nucleotide sequence ID" value="XM_009851662.1"/>
</dbReference>
<accession>F8MIA6</accession>
<sequence length="240" mass="27173">MEGFSGSKHLVWASPLWIISKTQNKPPWAITQAPYLHSRFTRRLSTFRLQRNEPKRYCQSTISQDLYGRDDLYGPGGGDKRRSSSDSFTFLGTSSFPVPFDWPPMTRLELGTSHSPSSDPMMGDWWTLGHGASEYCALPPSFGHPDTHRVPLDVGCERFSAAEDSRLLRHPLHTDPLSNLSKQRRRRPSLSIWDATWSNSPPADCLIQMSSAPVAGRRHWSTELGYPLNFQWPVSYNVAP</sequence>
<organism evidence="1 2">
    <name type="scientific">Neurospora tetrasperma (strain FGSC 2508 / ATCC MYA-4615 / P0657)</name>
    <dbReference type="NCBI Taxonomy" id="510951"/>
    <lineage>
        <taxon>Eukaryota</taxon>
        <taxon>Fungi</taxon>
        <taxon>Dikarya</taxon>
        <taxon>Ascomycota</taxon>
        <taxon>Pezizomycotina</taxon>
        <taxon>Sordariomycetes</taxon>
        <taxon>Sordariomycetidae</taxon>
        <taxon>Sordariales</taxon>
        <taxon>Sordariaceae</taxon>
        <taxon>Neurospora</taxon>
    </lineage>
</organism>
<dbReference type="KEGG" id="nte:NEUTE1DRAFT109238"/>
<dbReference type="Proteomes" id="UP000008065">
    <property type="component" value="Unassembled WGS sequence"/>
</dbReference>
<proteinExistence type="predicted"/>
<dbReference type="EMBL" id="GL891303">
    <property type="protein sequence ID" value="EGO59760.1"/>
    <property type="molecule type" value="Genomic_DNA"/>
</dbReference>
<dbReference type="GeneID" id="20822437"/>
<keyword evidence="2" id="KW-1185">Reference proteome</keyword>
<name>F8MIA6_NEUT8</name>
<evidence type="ECO:0000313" key="2">
    <source>
        <dbReference type="Proteomes" id="UP000008065"/>
    </source>
</evidence>
<reference evidence="2" key="1">
    <citation type="journal article" date="2011" name="Genetics">
        <title>Massive changes in genome architecture accompany the transition to self-fertility in the filamentous fungus Neurospora tetrasperma.</title>
        <authorList>
            <person name="Ellison C.E."/>
            <person name="Stajich J.E."/>
            <person name="Jacobson D.J."/>
            <person name="Natvig D.O."/>
            <person name="Lapidus A."/>
            <person name="Foster B."/>
            <person name="Aerts A."/>
            <person name="Riley R."/>
            <person name="Lindquist E.A."/>
            <person name="Grigoriev I.V."/>
            <person name="Taylor J.W."/>
        </authorList>
    </citation>
    <scope>NUCLEOTIDE SEQUENCE [LARGE SCALE GENOMIC DNA]</scope>
    <source>
        <strain evidence="2">FGSC 2508 / P0657</strain>
    </source>
</reference>
<evidence type="ECO:0000313" key="1">
    <source>
        <dbReference type="EMBL" id="EGO59760.1"/>
    </source>
</evidence>
<dbReference type="HOGENOM" id="CLU_1156679_0_0_1"/>